<keyword evidence="4 11" id="KW-0808">Transferase</keyword>
<keyword evidence="3" id="KW-0813">Transport</keyword>
<keyword evidence="5" id="KW-0445">Lipid transport</keyword>
<dbReference type="PIRSF" id="PIRSF000429">
    <property type="entry name" value="Ac-CoA_Ac_transf"/>
    <property type="match status" value="1"/>
</dbReference>
<accession>A0A4R2GRG7</accession>
<reference evidence="11 12" key="1">
    <citation type="submission" date="2019-03" db="EMBL/GenBank/DDBJ databases">
        <title>Genomic Encyclopedia of Type Strains, Phase IV (KMG-IV): sequencing the most valuable type-strain genomes for metagenomic binning, comparative biology and taxonomic classification.</title>
        <authorList>
            <person name="Goeker M."/>
        </authorList>
    </citation>
    <scope>NUCLEOTIDE SEQUENCE [LARGE SCALE GENOMIC DNA]</scope>
    <source>
        <strain evidence="11 12">DSM 22958</strain>
    </source>
</reference>
<evidence type="ECO:0000256" key="5">
    <source>
        <dbReference type="ARBA" id="ARBA00023055"/>
    </source>
</evidence>
<evidence type="ECO:0000256" key="8">
    <source>
        <dbReference type="ARBA" id="ARBA00032316"/>
    </source>
</evidence>
<evidence type="ECO:0000256" key="1">
    <source>
        <dbReference type="ARBA" id="ARBA00004275"/>
    </source>
</evidence>
<dbReference type="Pfam" id="PF22691">
    <property type="entry name" value="Thiolase_C_1"/>
    <property type="match status" value="1"/>
</dbReference>
<name>A0A4R2GRG7_9HYPH</name>
<dbReference type="Gene3D" id="3.40.47.10">
    <property type="match status" value="1"/>
</dbReference>
<evidence type="ECO:0000313" key="11">
    <source>
        <dbReference type="EMBL" id="TCO12703.1"/>
    </source>
</evidence>
<dbReference type="EMBL" id="SLWL01000008">
    <property type="protein sequence ID" value="TCO12703.1"/>
    <property type="molecule type" value="Genomic_DNA"/>
</dbReference>
<evidence type="ECO:0000256" key="2">
    <source>
        <dbReference type="ARBA" id="ARBA00012352"/>
    </source>
</evidence>
<comment type="subcellular location">
    <subcellularLocation>
        <location evidence="1">Peroxisome</location>
    </subcellularLocation>
</comment>
<dbReference type="PANTHER" id="PTHR42870">
    <property type="entry name" value="ACETYL-COA C-ACETYLTRANSFERASE"/>
    <property type="match status" value="1"/>
</dbReference>
<dbReference type="GO" id="GO:0003988">
    <property type="term" value="F:acetyl-CoA C-acyltransferase activity"/>
    <property type="evidence" value="ECO:0007669"/>
    <property type="project" value="UniProtKB-ARBA"/>
</dbReference>
<dbReference type="GO" id="GO:0008289">
    <property type="term" value="F:lipid binding"/>
    <property type="evidence" value="ECO:0007669"/>
    <property type="project" value="UniProtKB-KW"/>
</dbReference>
<dbReference type="Pfam" id="PF00108">
    <property type="entry name" value="Thiolase_N"/>
    <property type="match status" value="1"/>
</dbReference>
<evidence type="ECO:0000259" key="10">
    <source>
        <dbReference type="Pfam" id="PF22691"/>
    </source>
</evidence>
<evidence type="ECO:0000256" key="4">
    <source>
        <dbReference type="ARBA" id="ARBA00022679"/>
    </source>
</evidence>
<dbReference type="InterPro" id="IPR020615">
    <property type="entry name" value="Thiolase_acyl_enz_int_AS"/>
</dbReference>
<dbReference type="EC" id="2.3.1.176" evidence="2"/>
<evidence type="ECO:0000313" key="12">
    <source>
        <dbReference type="Proteomes" id="UP000294881"/>
    </source>
</evidence>
<keyword evidence="7" id="KW-0576">Peroxisome</keyword>
<sequence>MTPLAKEEIMSRAVHVAGVGMIPFSKPGASEPYHVMGAEAARLALADAGVDFSQVQQAYVGYVYGDSTCGQRALYQVGMSGIPMVNVNNNCSTGSSALFLARQAIEAGVADCVIALGFEQMKPGALGTVFTDRPGPMELFDNLADDLIDARGIPAALRLFGGAGLSHMKKHGTPLSSFAKIRAKASRHAAKNPLAIFRKEVTADDVLNDTPIWPGVMTRLMACPPTCGGAAAILVSDEFARRNGLRTDVRIAAQAMTTDTPSTFEARDMMQLVGYDMSKAAADQVYAKAGVSPQDINVVEMHDCFAHNELITYEALGLCPEGGAEKFIDDGDNTFGGRVVTNPSGGLLSKGHPLGATGLAQCYELTRQLRGTAASTQVDGARLALQHNLGLGGACVVTLYEKA</sequence>
<dbReference type="CDD" id="cd00829">
    <property type="entry name" value="SCP-x_thiolase"/>
    <property type="match status" value="1"/>
</dbReference>
<dbReference type="GO" id="GO:0006869">
    <property type="term" value="P:lipid transport"/>
    <property type="evidence" value="ECO:0007669"/>
    <property type="project" value="UniProtKB-KW"/>
</dbReference>
<keyword evidence="6" id="KW-0446">Lipid-binding</keyword>
<keyword evidence="12" id="KW-1185">Reference proteome</keyword>
<dbReference type="InterPro" id="IPR055140">
    <property type="entry name" value="Thiolase_C_2"/>
</dbReference>
<organism evidence="11 12">
    <name type="scientific">Camelimonas lactis</name>
    <dbReference type="NCBI Taxonomy" id="659006"/>
    <lineage>
        <taxon>Bacteria</taxon>
        <taxon>Pseudomonadati</taxon>
        <taxon>Pseudomonadota</taxon>
        <taxon>Alphaproteobacteria</taxon>
        <taxon>Hyphomicrobiales</taxon>
        <taxon>Chelatococcaceae</taxon>
        <taxon>Camelimonas</taxon>
    </lineage>
</organism>
<evidence type="ECO:0000256" key="7">
    <source>
        <dbReference type="ARBA" id="ARBA00023140"/>
    </source>
</evidence>
<evidence type="ECO:0000256" key="6">
    <source>
        <dbReference type="ARBA" id="ARBA00023121"/>
    </source>
</evidence>
<proteinExistence type="predicted"/>
<protein>
    <recommendedName>
        <fullName evidence="2">propanoyl-CoA C-acyltransferase</fullName>
        <ecNumber evidence="2">2.3.1.176</ecNumber>
    </recommendedName>
    <alternativeName>
        <fullName evidence="8">Propanoyl-CoA C-acyltransferase</fullName>
    </alternativeName>
</protein>
<dbReference type="SUPFAM" id="SSF53901">
    <property type="entry name" value="Thiolase-like"/>
    <property type="match status" value="2"/>
</dbReference>
<dbReference type="PROSITE" id="PS00737">
    <property type="entry name" value="THIOLASE_2"/>
    <property type="match status" value="1"/>
</dbReference>
<comment type="caution">
    <text evidence="11">The sequence shown here is derived from an EMBL/GenBank/DDBJ whole genome shotgun (WGS) entry which is preliminary data.</text>
</comment>
<evidence type="ECO:0000256" key="3">
    <source>
        <dbReference type="ARBA" id="ARBA00022448"/>
    </source>
</evidence>
<feature type="domain" description="Thiolase C-terminal" evidence="10">
    <location>
        <begin position="268"/>
        <end position="392"/>
    </location>
</feature>
<dbReference type="AlphaFoldDB" id="A0A4R2GRG7"/>
<dbReference type="PROSITE" id="PS00098">
    <property type="entry name" value="THIOLASE_1"/>
    <property type="match status" value="1"/>
</dbReference>
<dbReference type="Proteomes" id="UP000294881">
    <property type="component" value="Unassembled WGS sequence"/>
</dbReference>
<gene>
    <name evidence="11" type="ORF">EV666_10826</name>
</gene>
<evidence type="ECO:0000259" key="9">
    <source>
        <dbReference type="Pfam" id="PF00108"/>
    </source>
</evidence>
<dbReference type="InterPro" id="IPR016039">
    <property type="entry name" value="Thiolase-like"/>
</dbReference>
<dbReference type="InterPro" id="IPR020616">
    <property type="entry name" value="Thiolase_N"/>
</dbReference>
<dbReference type="InterPro" id="IPR020613">
    <property type="entry name" value="Thiolase_CS"/>
</dbReference>
<dbReference type="NCBIfam" id="NF006102">
    <property type="entry name" value="PRK08256.1"/>
    <property type="match status" value="1"/>
</dbReference>
<dbReference type="PANTHER" id="PTHR42870:SF1">
    <property type="entry name" value="NON-SPECIFIC LIPID-TRANSFER PROTEIN-LIKE 2"/>
    <property type="match status" value="1"/>
</dbReference>
<feature type="domain" description="Thiolase N-terminal" evidence="9">
    <location>
        <begin position="17"/>
        <end position="123"/>
    </location>
</feature>
<dbReference type="InterPro" id="IPR002155">
    <property type="entry name" value="Thiolase"/>
</dbReference>